<dbReference type="RefSeq" id="WP_346121464.1">
    <property type="nucleotide sequence ID" value="NZ_BAABGU010000021.1"/>
</dbReference>
<keyword evidence="1" id="KW-1133">Transmembrane helix</keyword>
<organism evidence="2 3">
    <name type="scientific">Micromonospora coerulea</name>
    <dbReference type="NCBI Taxonomy" id="47856"/>
    <lineage>
        <taxon>Bacteria</taxon>
        <taxon>Bacillati</taxon>
        <taxon>Actinomycetota</taxon>
        <taxon>Actinomycetes</taxon>
        <taxon>Micromonosporales</taxon>
        <taxon>Micromonosporaceae</taxon>
        <taxon>Micromonospora</taxon>
    </lineage>
</organism>
<keyword evidence="1" id="KW-0472">Membrane</keyword>
<evidence type="ECO:0000256" key="1">
    <source>
        <dbReference type="SAM" id="Phobius"/>
    </source>
</evidence>
<dbReference type="EMBL" id="BAABGU010000021">
    <property type="protein sequence ID" value="GAA4573532.1"/>
    <property type="molecule type" value="Genomic_DNA"/>
</dbReference>
<dbReference type="Proteomes" id="UP001500307">
    <property type="component" value="Unassembled WGS sequence"/>
</dbReference>
<keyword evidence="3" id="KW-1185">Reference proteome</keyword>
<evidence type="ECO:0000313" key="3">
    <source>
        <dbReference type="Proteomes" id="UP001500307"/>
    </source>
</evidence>
<evidence type="ECO:0000313" key="2">
    <source>
        <dbReference type="EMBL" id="GAA4573532.1"/>
    </source>
</evidence>
<comment type="caution">
    <text evidence="2">The sequence shown here is derived from an EMBL/GenBank/DDBJ whole genome shotgun (WGS) entry which is preliminary data.</text>
</comment>
<protein>
    <submittedName>
        <fullName evidence="2">Uncharacterized protein</fullName>
    </submittedName>
</protein>
<proteinExistence type="predicted"/>
<feature type="transmembrane region" description="Helical" evidence="1">
    <location>
        <begin position="6"/>
        <end position="25"/>
    </location>
</feature>
<reference evidence="3" key="1">
    <citation type="journal article" date="2019" name="Int. J. Syst. Evol. Microbiol.">
        <title>The Global Catalogue of Microorganisms (GCM) 10K type strain sequencing project: providing services to taxonomists for standard genome sequencing and annotation.</title>
        <authorList>
            <consortium name="The Broad Institute Genomics Platform"/>
            <consortium name="The Broad Institute Genome Sequencing Center for Infectious Disease"/>
            <person name="Wu L."/>
            <person name="Ma J."/>
        </authorList>
    </citation>
    <scope>NUCLEOTIDE SEQUENCE [LARGE SCALE GENOMIC DNA]</scope>
    <source>
        <strain evidence="3">JCM 3175</strain>
    </source>
</reference>
<sequence length="221" mass="25136">MQFSQGSVVALAAIGGNIVLTWATLRGQRKSLHVDRVWERRTAAYDDFVGMQRATEHARSEAMGAERWETAPALPDPAEQSAVISRIDLYGSEPVREAVSDWAEADRDWHASYSAWRSYQMRPHRRDTSAAEIATRADELKARAKRDGFRTGVLAGASVDTIRREVLTARPRRLYIRYRMERDLAEVDRSRGRSDVYVPPWWLPGWADRIGRLLGVTGRRA</sequence>
<gene>
    <name evidence="2" type="ORF">GCM10023176_38730</name>
</gene>
<accession>A0ABP8SPX9</accession>
<keyword evidence="1" id="KW-0812">Transmembrane</keyword>
<name>A0ABP8SPX9_9ACTN</name>